<evidence type="ECO:0000256" key="1">
    <source>
        <dbReference type="SAM" id="MobiDB-lite"/>
    </source>
</evidence>
<feature type="region of interest" description="Disordered" evidence="1">
    <location>
        <begin position="559"/>
        <end position="581"/>
    </location>
</feature>
<sequence length="1139" mass="122275">MAIVPTVPLRSQKLELSAQSLVCMGMSAFYGPPKPDEEMIELIHKAAEHVHKAVEHGGTLLSTSIRLSSTVALCWTLRMCMGLNKNDILVGKEKVRFLSLADSFQIPASDRDKEKRCCGPRRKLNAVPVNEVPFLSRGAQEAFTFLAGVFEVTQDKCLRRAGSDLTASSLGFPRFGLLVHGGMGFTAFARPALHPENPSNRLVWDAQWNSVGGGALSNSVKFLDRKQKQGYKTNVKRLITEKGASRCFSNLKGGCGGEWLPDSSSFRVASSHTESSSSSSSQQSGASTEIKKRHAFFCRAAKKLGNLSSLEKKAEEKFREKNSSSRRTSVKCLATNTSESGGENFFRVDSNKETRMKSPSVVGKGWKLLGGAAAGGAALKGSNYGSAHASCGDAPQSGSGNGGGGSSNGGGGGGGGGGSGGQGGFDSGEGFIADSIFTANNEHDERPPSPSKPVRQKSAPVRPSLASLSSAAGDFIDAEAPIGVDYASAQYPTVDSFKTPVTADSNNPYFPASNEQHQQKDVERSHYDSQGDTIFGPVTEMHPSYSSSGDKQNFMRRNEEFSASSSNPSHNDPFPSGKRLDSRQMYTNQYDAYQDTFPVAFRYPTSSHPVAQHVISFEPENGTTVLTDRNKGFISDQVQEGTDFLSWVSGLVDSALGKKSGDQNFTAEDRLSSDDEKKGMIAETAAMALKMLSEKGDEFARKFETNALKRLQREAFSDLLKVRDRLDRLEQKTGLRGKTHGDSLTGPRTNLRGEVSSGGAFVIAEDSTCTHSRASLQHAGLKTGLDVRFTFETPVREGDTLTTQVGVGQGGYGFGDGNNFGGPLSLQKINYVAQINDSLTLAIAPLGAMASDISDTINHLQGQALTTFAGSGPALYQHCKGSAIGASLRSSSVLLSMAQFLSGWGGSTSDVTPEPLCLSTLAQFMFQPCDHLVLSLSAVNNVWPSPPTLTSTGLHWSEMGPLILCKTITRPSGAFIINPVHSQHASSVISQGGLPSERWSPGDSSRNRGVAMQSVALAGEIDLGHRVSLGGWAQFERGDWLSEFEKKEFQWHLSLAKCTGQNVNWGLSIGRRKREDWHDDGLSPVVGDVPDDPSTSQMQTEAFVRIGCGKGFTLQSGLVYIVDKYSQTPAFMLRSSWTM</sequence>
<gene>
    <name evidence="2" type="ORF">R1sor_006939</name>
</gene>
<dbReference type="PANTHER" id="PTHR35097">
    <property type="entry name" value="GDSL ESTERASE/LIPASE"/>
    <property type="match status" value="1"/>
</dbReference>
<dbReference type="EMBL" id="JBJQOH010000003">
    <property type="protein sequence ID" value="KAL3693288.1"/>
    <property type="molecule type" value="Genomic_DNA"/>
</dbReference>
<protein>
    <submittedName>
        <fullName evidence="2">Uncharacterized protein</fullName>
    </submittedName>
</protein>
<accession>A0ABD3HNW3</accession>
<feature type="compositionally biased region" description="Polar residues" evidence="1">
    <location>
        <begin position="561"/>
        <end position="570"/>
    </location>
</feature>
<feature type="region of interest" description="Disordered" evidence="1">
    <location>
        <begin position="384"/>
        <end position="466"/>
    </location>
</feature>
<comment type="caution">
    <text evidence="2">The sequence shown here is derived from an EMBL/GenBank/DDBJ whole genome shotgun (WGS) entry which is preliminary data.</text>
</comment>
<proteinExistence type="predicted"/>
<dbReference type="PANTHER" id="PTHR35097:SF1">
    <property type="entry name" value="GDSL ESTERASE_LIPASE"/>
    <property type="match status" value="1"/>
</dbReference>
<dbReference type="Proteomes" id="UP001633002">
    <property type="component" value="Unassembled WGS sequence"/>
</dbReference>
<evidence type="ECO:0000313" key="2">
    <source>
        <dbReference type="EMBL" id="KAL3693288.1"/>
    </source>
</evidence>
<reference evidence="2 3" key="1">
    <citation type="submission" date="2024-09" db="EMBL/GenBank/DDBJ databases">
        <title>Chromosome-scale assembly of Riccia sorocarpa.</title>
        <authorList>
            <person name="Paukszto L."/>
        </authorList>
    </citation>
    <scope>NUCLEOTIDE SEQUENCE [LARGE SCALE GENOMIC DNA]</scope>
    <source>
        <strain evidence="2">LP-2024</strain>
        <tissue evidence="2">Aerial parts of the thallus</tissue>
    </source>
</reference>
<feature type="compositionally biased region" description="Gly residues" evidence="1">
    <location>
        <begin position="399"/>
        <end position="427"/>
    </location>
</feature>
<organism evidence="2 3">
    <name type="scientific">Riccia sorocarpa</name>
    <dbReference type="NCBI Taxonomy" id="122646"/>
    <lineage>
        <taxon>Eukaryota</taxon>
        <taxon>Viridiplantae</taxon>
        <taxon>Streptophyta</taxon>
        <taxon>Embryophyta</taxon>
        <taxon>Marchantiophyta</taxon>
        <taxon>Marchantiopsida</taxon>
        <taxon>Marchantiidae</taxon>
        <taxon>Marchantiales</taxon>
        <taxon>Ricciaceae</taxon>
        <taxon>Riccia</taxon>
    </lineage>
</organism>
<dbReference type="AlphaFoldDB" id="A0ABD3HNW3"/>
<name>A0ABD3HNW3_9MARC</name>
<evidence type="ECO:0000313" key="3">
    <source>
        <dbReference type="Proteomes" id="UP001633002"/>
    </source>
</evidence>
<keyword evidence="3" id="KW-1185">Reference proteome</keyword>